<feature type="transmembrane region" description="Helical" evidence="13">
    <location>
        <begin position="191"/>
        <end position="210"/>
    </location>
</feature>
<feature type="domain" description="ABC transporter" evidence="14">
    <location>
        <begin position="236"/>
        <end position="479"/>
    </location>
</feature>
<sequence length="483" mass="52968">MARKEETSEGKKVQLPEKKDKLIEKEKSKTGKVKASVYMAYVKSAGIVLPILGVLGVTAQQAALVGSNFWLSDWSDDAVVNGTQSVEQRNVRLGVYGALGIAQGLLATAGAFCLILGGIRSSKTLHKDALLHVLRGSLQYFDVTPLGRIVNRFSQDLNTIDNSMPSIIGMLLNFVLTLMATMLVISISTPIFLAVLLPVAVLYFFIRRFYIATSRQLQRLEAVSRSPIYSHFNETLQGTSVIRAYGRTDQFGRENQDKVDHSQAAAYPGIVATRWLSMGLDVVSSIIIFFAALFAVVGRESLTPGLVGLSISYALQRFYIATSRQLQRLEAVSRSPIYSHFNETLQGTSVIRAYGRTDQFGRENQDKVDHSQAAAYPGIVATSVGQRQLVCLARALLKKSKILVLDEATAAVDLETDDLIQSTIRTQFADCTVLTIAHRLNTIMDSTRVLVLDAGQIEEFDTPENLISAKGMFYGMVKDAGLV</sequence>
<proteinExistence type="inferred from homology"/>
<evidence type="ECO:0000256" key="12">
    <source>
        <dbReference type="SAM" id="MobiDB-lite"/>
    </source>
</evidence>
<dbReference type="STRING" id="7739.C3ZMP2"/>
<protein>
    <recommendedName>
        <fullName evidence="10">ABC-type glutathione-S-conjugate transporter</fullName>
        <ecNumber evidence="10">7.6.2.3</ecNumber>
    </recommendedName>
</protein>
<evidence type="ECO:0000259" key="14">
    <source>
        <dbReference type="PROSITE" id="PS50893"/>
    </source>
</evidence>
<dbReference type="InterPro" id="IPR011527">
    <property type="entry name" value="ABC1_TM_dom"/>
</dbReference>
<evidence type="ECO:0000256" key="3">
    <source>
        <dbReference type="ARBA" id="ARBA00022448"/>
    </source>
</evidence>
<evidence type="ECO:0000256" key="8">
    <source>
        <dbReference type="ARBA" id="ARBA00022989"/>
    </source>
</evidence>
<keyword evidence="6" id="KW-0547">Nucleotide-binding</keyword>
<evidence type="ECO:0000259" key="15">
    <source>
        <dbReference type="PROSITE" id="PS50929"/>
    </source>
</evidence>
<feature type="transmembrane region" description="Helical" evidence="13">
    <location>
        <begin position="167"/>
        <end position="185"/>
    </location>
</feature>
<dbReference type="InParanoid" id="C3ZMP2"/>
<dbReference type="GO" id="GO:0005524">
    <property type="term" value="F:ATP binding"/>
    <property type="evidence" value="ECO:0007669"/>
    <property type="project" value="UniProtKB-KW"/>
</dbReference>
<dbReference type="FunFam" id="1.20.1560.10:FF:000001">
    <property type="entry name" value="ATP-binding cassette subfamily C member 1"/>
    <property type="match status" value="1"/>
</dbReference>
<feature type="transmembrane region" description="Helical" evidence="13">
    <location>
        <begin position="37"/>
        <end position="59"/>
    </location>
</feature>
<dbReference type="InterPro" id="IPR003439">
    <property type="entry name" value="ABC_transporter-like_ATP-bd"/>
</dbReference>
<comment type="catalytic activity">
    <reaction evidence="11">
        <text>leukotriene C4(in) + ATP + H2O = leukotriene C4(out) + ADP + phosphate + H(+)</text>
        <dbReference type="Rhea" id="RHEA:38963"/>
        <dbReference type="ChEBI" id="CHEBI:15377"/>
        <dbReference type="ChEBI" id="CHEBI:15378"/>
        <dbReference type="ChEBI" id="CHEBI:30616"/>
        <dbReference type="ChEBI" id="CHEBI:43474"/>
        <dbReference type="ChEBI" id="CHEBI:57973"/>
        <dbReference type="ChEBI" id="CHEBI:456216"/>
    </reaction>
    <physiologicalReaction direction="left-to-right" evidence="11">
        <dbReference type="Rhea" id="RHEA:38964"/>
    </physiologicalReaction>
</comment>
<feature type="domain" description="ABC transmembrane type-1" evidence="15">
    <location>
        <begin position="317"/>
        <end position="376"/>
    </location>
</feature>
<dbReference type="GO" id="GO:0016020">
    <property type="term" value="C:membrane"/>
    <property type="evidence" value="ECO:0007669"/>
    <property type="project" value="InterPro"/>
</dbReference>
<feature type="transmembrane region" description="Helical" evidence="13">
    <location>
        <begin position="275"/>
        <end position="296"/>
    </location>
</feature>
<dbReference type="FunFam" id="3.40.50.300:FF:003492">
    <property type="entry name" value="AGAP012735-PA"/>
    <property type="match status" value="1"/>
</dbReference>
<comment type="subcellular location">
    <subcellularLocation>
        <location evidence="1">Endomembrane system</location>
        <topology evidence="1">Multi-pass membrane protein</topology>
    </subcellularLocation>
</comment>
<evidence type="ECO:0000256" key="1">
    <source>
        <dbReference type="ARBA" id="ARBA00004127"/>
    </source>
</evidence>
<dbReference type="EMBL" id="GG666647">
    <property type="protein sequence ID" value="EEN46149.1"/>
    <property type="molecule type" value="Genomic_DNA"/>
</dbReference>
<dbReference type="GO" id="GO:0012505">
    <property type="term" value="C:endomembrane system"/>
    <property type="evidence" value="ECO:0007669"/>
    <property type="project" value="UniProtKB-SubCell"/>
</dbReference>
<keyword evidence="7" id="KW-0067">ATP-binding</keyword>
<dbReference type="eggNOG" id="KOG0054">
    <property type="taxonomic scope" value="Eukaryota"/>
</dbReference>
<accession>C3ZMP2</accession>
<dbReference type="Pfam" id="PF00664">
    <property type="entry name" value="ABC_membrane"/>
    <property type="match status" value="1"/>
</dbReference>
<dbReference type="EC" id="7.6.2.3" evidence="10"/>
<dbReference type="Gene3D" id="1.20.1560.10">
    <property type="entry name" value="ABC transporter type 1, transmembrane domain"/>
    <property type="match status" value="2"/>
</dbReference>
<evidence type="ECO:0000256" key="13">
    <source>
        <dbReference type="SAM" id="Phobius"/>
    </source>
</evidence>
<dbReference type="GO" id="GO:0015431">
    <property type="term" value="F:ABC-type glutathione S-conjugate transporter activity"/>
    <property type="evidence" value="ECO:0007669"/>
    <property type="project" value="UniProtKB-EC"/>
</dbReference>
<organism>
    <name type="scientific">Branchiostoma floridae</name>
    <name type="common">Florida lancelet</name>
    <name type="synonym">Amphioxus</name>
    <dbReference type="NCBI Taxonomy" id="7739"/>
    <lineage>
        <taxon>Eukaryota</taxon>
        <taxon>Metazoa</taxon>
        <taxon>Chordata</taxon>
        <taxon>Cephalochordata</taxon>
        <taxon>Leptocardii</taxon>
        <taxon>Amphioxiformes</taxon>
        <taxon>Branchiostomatidae</taxon>
        <taxon>Branchiostoma</taxon>
    </lineage>
</organism>
<evidence type="ECO:0000256" key="7">
    <source>
        <dbReference type="ARBA" id="ARBA00022840"/>
    </source>
</evidence>
<evidence type="ECO:0000256" key="2">
    <source>
        <dbReference type="ARBA" id="ARBA00009726"/>
    </source>
</evidence>
<gene>
    <name evidence="16" type="ORF">BRAFLDRAFT_90871</name>
</gene>
<dbReference type="InterPro" id="IPR036640">
    <property type="entry name" value="ABC1_TM_sf"/>
</dbReference>
<dbReference type="Gene3D" id="3.40.50.300">
    <property type="entry name" value="P-loop containing nucleotide triphosphate hydrolases"/>
    <property type="match status" value="1"/>
</dbReference>
<dbReference type="Pfam" id="PF00005">
    <property type="entry name" value="ABC_tran"/>
    <property type="match status" value="1"/>
</dbReference>
<keyword evidence="9 13" id="KW-0472">Membrane</keyword>
<dbReference type="PROSITE" id="PS50893">
    <property type="entry name" value="ABC_TRANSPORTER_2"/>
    <property type="match status" value="1"/>
</dbReference>
<dbReference type="SUPFAM" id="SSF52540">
    <property type="entry name" value="P-loop containing nucleoside triphosphate hydrolases"/>
    <property type="match status" value="1"/>
</dbReference>
<reference evidence="16" key="1">
    <citation type="journal article" date="2008" name="Nature">
        <title>The amphioxus genome and the evolution of the chordate karyotype.</title>
        <authorList>
            <consortium name="US DOE Joint Genome Institute (JGI-PGF)"/>
            <person name="Putnam N.H."/>
            <person name="Butts T."/>
            <person name="Ferrier D.E.K."/>
            <person name="Furlong R.F."/>
            <person name="Hellsten U."/>
            <person name="Kawashima T."/>
            <person name="Robinson-Rechavi M."/>
            <person name="Shoguchi E."/>
            <person name="Terry A."/>
            <person name="Yu J.-K."/>
            <person name="Benito-Gutierrez E.L."/>
            <person name="Dubchak I."/>
            <person name="Garcia-Fernandez J."/>
            <person name="Gibson-Brown J.J."/>
            <person name="Grigoriev I.V."/>
            <person name="Horton A.C."/>
            <person name="de Jong P.J."/>
            <person name="Jurka J."/>
            <person name="Kapitonov V.V."/>
            <person name="Kohara Y."/>
            <person name="Kuroki Y."/>
            <person name="Lindquist E."/>
            <person name="Lucas S."/>
            <person name="Osoegawa K."/>
            <person name="Pennacchio L.A."/>
            <person name="Salamov A.A."/>
            <person name="Satou Y."/>
            <person name="Sauka-Spengler T."/>
            <person name="Schmutz J."/>
            <person name="Shin-I T."/>
            <person name="Toyoda A."/>
            <person name="Bronner-Fraser M."/>
            <person name="Fujiyama A."/>
            <person name="Holland L.Z."/>
            <person name="Holland P.W.H."/>
            <person name="Satoh N."/>
            <person name="Rokhsar D.S."/>
        </authorList>
    </citation>
    <scope>NUCLEOTIDE SEQUENCE [LARGE SCALE GENOMIC DNA]</scope>
    <source>
        <strain evidence="16">S238N-H82</strain>
        <tissue evidence="16">Testes</tissue>
    </source>
</reference>
<dbReference type="CDD" id="cd18603">
    <property type="entry name" value="ABC_6TM_MRP1_2_3_6_D2_like"/>
    <property type="match status" value="1"/>
</dbReference>
<keyword evidence="5" id="KW-0677">Repeat</keyword>
<evidence type="ECO:0000256" key="5">
    <source>
        <dbReference type="ARBA" id="ARBA00022737"/>
    </source>
</evidence>
<evidence type="ECO:0000256" key="4">
    <source>
        <dbReference type="ARBA" id="ARBA00022692"/>
    </source>
</evidence>
<evidence type="ECO:0000256" key="11">
    <source>
        <dbReference type="ARBA" id="ARBA00047523"/>
    </source>
</evidence>
<feature type="region of interest" description="Disordered" evidence="12">
    <location>
        <begin position="1"/>
        <end position="21"/>
    </location>
</feature>
<keyword evidence="8 13" id="KW-1133">Transmembrane helix</keyword>
<dbReference type="InterPro" id="IPR027417">
    <property type="entry name" value="P-loop_NTPase"/>
</dbReference>
<keyword evidence="4 13" id="KW-0812">Transmembrane</keyword>
<dbReference type="PROSITE" id="PS50929">
    <property type="entry name" value="ABC_TM1F"/>
    <property type="match status" value="2"/>
</dbReference>
<dbReference type="PANTHER" id="PTHR24223">
    <property type="entry name" value="ATP-BINDING CASSETTE SUB-FAMILY C"/>
    <property type="match status" value="1"/>
</dbReference>
<evidence type="ECO:0000256" key="9">
    <source>
        <dbReference type="ARBA" id="ARBA00023136"/>
    </source>
</evidence>
<dbReference type="GO" id="GO:0016887">
    <property type="term" value="F:ATP hydrolysis activity"/>
    <property type="evidence" value="ECO:0007669"/>
    <property type="project" value="InterPro"/>
</dbReference>
<evidence type="ECO:0000313" key="16">
    <source>
        <dbReference type="EMBL" id="EEN46149.1"/>
    </source>
</evidence>
<name>C3ZMP2_BRAFL</name>
<evidence type="ECO:0000256" key="6">
    <source>
        <dbReference type="ARBA" id="ARBA00022741"/>
    </source>
</evidence>
<dbReference type="InterPro" id="IPR050173">
    <property type="entry name" value="ABC_transporter_C-like"/>
</dbReference>
<feature type="transmembrane region" description="Helical" evidence="13">
    <location>
        <begin position="95"/>
        <end position="117"/>
    </location>
</feature>
<feature type="domain" description="ABC transmembrane type-1" evidence="15">
    <location>
        <begin position="51"/>
        <end position="316"/>
    </location>
</feature>
<dbReference type="AlphaFoldDB" id="C3ZMP2"/>
<keyword evidence="3" id="KW-0813">Transport</keyword>
<dbReference type="PANTHER" id="PTHR24223:SF443">
    <property type="entry name" value="MULTIDRUG-RESISTANCE LIKE PROTEIN 1, ISOFORM I"/>
    <property type="match status" value="1"/>
</dbReference>
<dbReference type="SUPFAM" id="SSF90123">
    <property type="entry name" value="ABC transporter transmembrane region"/>
    <property type="match status" value="2"/>
</dbReference>
<evidence type="ECO:0000256" key="10">
    <source>
        <dbReference type="ARBA" id="ARBA00024220"/>
    </source>
</evidence>
<comment type="similarity">
    <text evidence="2">Belongs to the ABC transporter superfamily. ABCC family. Conjugate transporter (TC 3.A.1.208) subfamily.</text>
</comment>